<keyword evidence="1" id="KW-1133">Transmembrane helix</keyword>
<keyword evidence="3" id="KW-1185">Reference proteome</keyword>
<feature type="transmembrane region" description="Helical" evidence="1">
    <location>
        <begin position="110"/>
        <end position="128"/>
    </location>
</feature>
<gene>
    <name evidence="2" type="ORF">DIT71_04135</name>
</gene>
<keyword evidence="1" id="KW-0472">Membrane</keyword>
<reference evidence="3" key="1">
    <citation type="submission" date="2018-05" db="EMBL/GenBank/DDBJ databases">
        <authorList>
            <person name="Lu D."/>
        </authorList>
    </citation>
    <scope>NUCLEOTIDE SEQUENCE [LARGE SCALE GENOMIC DNA]</scope>
    <source>
        <strain evidence="3">F01</strain>
    </source>
</reference>
<comment type="caution">
    <text evidence="2">The sequence shown here is derived from an EMBL/GenBank/DDBJ whole genome shotgun (WGS) entry which is preliminary data.</text>
</comment>
<dbReference type="EMBL" id="QFWX01000002">
    <property type="protein sequence ID" value="PXX92395.1"/>
    <property type="molecule type" value="Genomic_DNA"/>
</dbReference>
<proteinExistence type="predicted"/>
<feature type="transmembrane region" description="Helical" evidence="1">
    <location>
        <begin position="6"/>
        <end position="26"/>
    </location>
</feature>
<protein>
    <submittedName>
        <fullName evidence="2">Uncharacterized protein</fullName>
    </submittedName>
</protein>
<organism evidence="2 3">
    <name type="scientific">Marinobacter vulgaris</name>
    <dbReference type="NCBI Taxonomy" id="1928331"/>
    <lineage>
        <taxon>Bacteria</taxon>
        <taxon>Pseudomonadati</taxon>
        <taxon>Pseudomonadota</taxon>
        <taxon>Gammaproteobacteria</taxon>
        <taxon>Pseudomonadales</taxon>
        <taxon>Marinobacteraceae</taxon>
        <taxon>Marinobacter</taxon>
    </lineage>
</organism>
<keyword evidence="1" id="KW-0812">Transmembrane</keyword>
<dbReference type="OrthoDB" id="5801246at2"/>
<accession>A0A2V3ZLY4</accession>
<feature type="transmembrane region" description="Helical" evidence="1">
    <location>
        <begin position="38"/>
        <end position="58"/>
    </location>
</feature>
<evidence type="ECO:0000256" key="1">
    <source>
        <dbReference type="SAM" id="Phobius"/>
    </source>
</evidence>
<sequence length="133" mass="14531">MIPNVAFKVFLVWIGIVILAIANGLLREAILIPVMSKPTGMVLSGVMLSGLILAVAYLTLPWFGPLPLTGYAAIGIGWLCLTLAFEFSFGRVIQGKPWPELFEAYLFRDGNIWPVVLLVTALAPYIAAKVRGW</sequence>
<dbReference type="AlphaFoldDB" id="A0A2V3ZLY4"/>
<evidence type="ECO:0000313" key="2">
    <source>
        <dbReference type="EMBL" id="PXX92395.1"/>
    </source>
</evidence>
<evidence type="ECO:0000313" key="3">
    <source>
        <dbReference type="Proteomes" id="UP000253987"/>
    </source>
</evidence>
<dbReference type="Proteomes" id="UP000253987">
    <property type="component" value="Unassembled WGS sequence"/>
</dbReference>
<name>A0A2V3ZLY4_9GAMM</name>
<feature type="transmembrane region" description="Helical" evidence="1">
    <location>
        <begin position="70"/>
        <end position="89"/>
    </location>
</feature>
<dbReference type="RefSeq" id="WP_114611949.1">
    <property type="nucleotide sequence ID" value="NZ_QFWX01000002.1"/>
</dbReference>
<reference evidence="2 3" key="2">
    <citation type="submission" date="2018-06" db="EMBL/GenBank/DDBJ databases">
        <title>Marinobactersediminissp. nov, a moderately halophilic bacterium isolated from marine solar saltern.</title>
        <authorList>
            <person name="Zhang Y."/>
        </authorList>
    </citation>
    <scope>NUCLEOTIDE SEQUENCE [LARGE SCALE GENOMIC DNA]</scope>
    <source>
        <strain evidence="2 3">F01</strain>
    </source>
</reference>